<keyword evidence="2" id="KW-1185">Reference proteome</keyword>
<dbReference type="Gene3D" id="1.25.40.10">
    <property type="entry name" value="Tetratricopeptide repeat domain"/>
    <property type="match status" value="1"/>
</dbReference>
<comment type="caution">
    <text evidence="1">The sequence shown here is derived from an EMBL/GenBank/DDBJ whole genome shotgun (WGS) entry which is preliminary data.</text>
</comment>
<dbReference type="Gene3D" id="3.40.50.2000">
    <property type="entry name" value="Glycogen Phosphorylase B"/>
    <property type="match status" value="1"/>
</dbReference>
<name>A0A328AKS1_9CAUL</name>
<accession>A0A328AKS1</accession>
<dbReference type="RefSeq" id="WP_111528735.1">
    <property type="nucleotide sequence ID" value="NZ_JBHRSG010000004.1"/>
</dbReference>
<dbReference type="AlphaFoldDB" id="A0A328AKS1"/>
<proteinExistence type="predicted"/>
<dbReference type="OrthoDB" id="7190635at2"/>
<dbReference type="SUPFAM" id="SSF48452">
    <property type="entry name" value="TPR-like"/>
    <property type="match status" value="1"/>
</dbReference>
<gene>
    <name evidence="1" type="ORF">DJ017_10825</name>
</gene>
<dbReference type="EMBL" id="QFYQ01000001">
    <property type="protein sequence ID" value="RAK54985.1"/>
    <property type="molecule type" value="Genomic_DNA"/>
</dbReference>
<evidence type="ECO:0000313" key="2">
    <source>
        <dbReference type="Proteomes" id="UP000249254"/>
    </source>
</evidence>
<dbReference type="InterPro" id="IPR011990">
    <property type="entry name" value="TPR-like_helical_dom_sf"/>
</dbReference>
<organism evidence="1 2">
    <name type="scientific">Phenylobacterium soli</name>
    <dbReference type="NCBI Taxonomy" id="2170551"/>
    <lineage>
        <taxon>Bacteria</taxon>
        <taxon>Pseudomonadati</taxon>
        <taxon>Pseudomonadota</taxon>
        <taxon>Alphaproteobacteria</taxon>
        <taxon>Caulobacterales</taxon>
        <taxon>Caulobacteraceae</taxon>
        <taxon>Phenylobacterium</taxon>
    </lineage>
</organism>
<evidence type="ECO:0008006" key="3">
    <source>
        <dbReference type="Google" id="ProtNLM"/>
    </source>
</evidence>
<dbReference type="SUPFAM" id="SSF53756">
    <property type="entry name" value="UDP-Glycosyltransferase/glycogen phosphorylase"/>
    <property type="match status" value="1"/>
</dbReference>
<sequence>MESVDPAADLRAEGERLLYAGRFAEAETLMRALLERAPDDVYAEQYLSQALLGQGRYAEAWPLQARRLEAVALGSPRPPLEEPEWQGGPVAGKRLLVIGEQGLGDQIMYARFVPVLRELGADVTLLCRASLTRLFEASLDVQVFGMAGRVDVPDPDCWVLTASLPAKLGVTLETLPTAPYLRAGPRRTPGARIGVASRGNPQHRFDGFRSLPAEEAERLLALPGAIDLSPEATGASDMAETAEIVAGLDLVIAVDTSAAHLAGALGKPVFVLLPAMGLDWRWMAGRSDSPWYPSARLFRQARPGDWHAVVDVVMEAARAVIEG</sequence>
<protein>
    <recommendedName>
        <fullName evidence="3">Glycosyltransferase</fullName>
    </recommendedName>
</protein>
<dbReference type="Proteomes" id="UP000249254">
    <property type="component" value="Unassembled WGS sequence"/>
</dbReference>
<reference evidence="2" key="1">
    <citation type="submission" date="2018-05" db="EMBL/GenBank/DDBJ databases">
        <authorList>
            <person name="Li X."/>
        </authorList>
    </citation>
    <scope>NUCLEOTIDE SEQUENCE [LARGE SCALE GENOMIC DNA]</scope>
    <source>
        <strain evidence="2">LX32</strain>
    </source>
</reference>
<evidence type="ECO:0000313" key="1">
    <source>
        <dbReference type="EMBL" id="RAK54985.1"/>
    </source>
</evidence>